<dbReference type="GeneID" id="97990178"/>
<organism evidence="2 3">
    <name type="scientific">Eisenbergiella massiliensis</name>
    <dbReference type="NCBI Taxonomy" id="1720294"/>
    <lineage>
        <taxon>Bacteria</taxon>
        <taxon>Bacillati</taxon>
        <taxon>Bacillota</taxon>
        <taxon>Clostridia</taxon>
        <taxon>Lachnospirales</taxon>
        <taxon>Lachnospiraceae</taxon>
        <taxon>Eisenbergiella</taxon>
    </lineage>
</organism>
<gene>
    <name evidence="2" type="ORF">DXC51_25820</name>
</gene>
<comment type="caution">
    <text evidence="2">The sequence shown here is derived from an EMBL/GenBank/DDBJ whole genome shotgun (WGS) entry which is preliminary data.</text>
</comment>
<evidence type="ECO:0008006" key="4">
    <source>
        <dbReference type="Google" id="ProtNLM"/>
    </source>
</evidence>
<keyword evidence="3" id="KW-1185">Reference proteome</keyword>
<dbReference type="AlphaFoldDB" id="A0A3E3HWH7"/>
<feature type="region of interest" description="Disordered" evidence="1">
    <location>
        <begin position="104"/>
        <end position="123"/>
    </location>
</feature>
<dbReference type="EMBL" id="QVLV01000029">
    <property type="protein sequence ID" value="RGE56183.1"/>
    <property type="molecule type" value="Genomic_DNA"/>
</dbReference>
<reference evidence="2" key="1">
    <citation type="submission" date="2018-08" db="EMBL/GenBank/DDBJ databases">
        <title>A genome reference for cultivated species of the human gut microbiota.</title>
        <authorList>
            <person name="Zou Y."/>
            <person name="Xue W."/>
            <person name="Luo G."/>
        </authorList>
    </citation>
    <scope>NUCLEOTIDE SEQUENCE [LARGE SCALE GENOMIC DNA]</scope>
    <source>
        <strain evidence="2">TF05-5AC</strain>
    </source>
</reference>
<evidence type="ECO:0000256" key="1">
    <source>
        <dbReference type="SAM" id="MobiDB-lite"/>
    </source>
</evidence>
<proteinExistence type="predicted"/>
<evidence type="ECO:0000313" key="3">
    <source>
        <dbReference type="Proteomes" id="UP000260812"/>
    </source>
</evidence>
<sequence length="139" mass="15019">MKNFDAQACLKSLGLEEGGAVQQMVDQTVLDVCEPYVPMDIAGGASGTGLIRSGIENTVIGSGEVVWKTPYAHFVHEGIVYIDPETGSTWAKKNGTKVPTDRKLQYQGAPRRGSHWVDRSMQEGGIEAVEDAARKAVKK</sequence>
<name>A0A3E3HWH7_9FIRM</name>
<dbReference type="Proteomes" id="UP000260812">
    <property type="component" value="Unassembled WGS sequence"/>
</dbReference>
<protein>
    <recommendedName>
        <fullName evidence="4">Capsid protein</fullName>
    </recommendedName>
</protein>
<dbReference type="RefSeq" id="WP_117545709.1">
    <property type="nucleotide sequence ID" value="NZ_QVLV01000029.1"/>
</dbReference>
<evidence type="ECO:0000313" key="2">
    <source>
        <dbReference type="EMBL" id="RGE56183.1"/>
    </source>
</evidence>
<accession>A0A3E3HWH7</accession>